<comment type="subcellular location">
    <subcellularLocation>
        <location evidence="2">Cytoplasm</location>
    </subcellularLocation>
</comment>
<comment type="caution">
    <text evidence="11">The sequence shown here is derived from an EMBL/GenBank/DDBJ whole genome shotgun (WGS) entry which is preliminary data.</text>
</comment>
<accession>A0A645BJI4</accession>
<organism evidence="11">
    <name type="scientific">bioreactor metagenome</name>
    <dbReference type="NCBI Taxonomy" id="1076179"/>
    <lineage>
        <taxon>unclassified sequences</taxon>
        <taxon>metagenomes</taxon>
        <taxon>ecological metagenomes</taxon>
    </lineage>
</organism>
<dbReference type="InterPro" id="IPR029058">
    <property type="entry name" value="AB_hydrolase_fold"/>
</dbReference>
<keyword evidence="8" id="KW-0378">Hydrolase</keyword>
<dbReference type="EC" id="3.4.11.5" evidence="4"/>
<dbReference type="SUPFAM" id="SSF53474">
    <property type="entry name" value="alpha/beta-Hydrolases"/>
    <property type="match status" value="1"/>
</dbReference>
<dbReference type="InterPro" id="IPR005944">
    <property type="entry name" value="Pro_iminopeptidase"/>
</dbReference>
<feature type="domain" description="AB hydrolase-1" evidence="10">
    <location>
        <begin position="10"/>
        <end position="117"/>
    </location>
</feature>
<dbReference type="InterPro" id="IPR002410">
    <property type="entry name" value="Peptidase_S33"/>
</dbReference>
<gene>
    <name evidence="11" type="ORF">SDC9_111599</name>
</gene>
<comment type="catalytic activity">
    <reaction evidence="1">
        <text>Release of N-terminal proline from a peptide.</text>
        <dbReference type="EC" id="3.4.11.5"/>
    </reaction>
</comment>
<dbReference type="PRINTS" id="PR00793">
    <property type="entry name" value="PROAMNOPTASE"/>
</dbReference>
<dbReference type="Gene3D" id="3.40.50.1820">
    <property type="entry name" value="alpha/beta hydrolase"/>
    <property type="match status" value="1"/>
</dbReference>
<proteinExistence type="inferred from homology"/>
<evidence type="ECO:0000256" key="6">
    <source>
        <dbReference type="ARBA" id="ARBA00022490"/>
    </source>
</evidence>
<evidence type="ECO:0000256" key="3">
    <source>
        <dbReference type="ARBA" id="ARBA00010088"/>
    </source>
</evidence>
<dbReference type="GO" id="GO:0006508">
    <property type="term" value="P:proteolysis"/>
    <property type="evidence" value="ECO:0007669"/>
    <property type="project" value="UniProtKB-KW"/>
</dbReference>
<evidence type="ECO:0000313" key="11">
    <source>
        <dbReference type="EMBL" id="MPM64711.1"/>
    </source>
</evidence>
<dbReference type="Pfam" id="PF00561">
    <property type="entry name" value="Abhydrolase_1"/>
    <property type="match status" value="1"/>
</dbReference>
<keyword evidence="6" id="KW-0963">Cytoplasm</keyword>
<sequence>MIRGVDKNNPIIIFVHGGPGCSEIPYVRKYQDNLEEKFTIVHYDQRGTGKSYNFFQDYSELSPDLLVDDLIELTKYIQERFGKDKVLLAGHSFGSYLAMQAAAKVPENYIAYIGIGQVSNLPESELESLNYCVEEAAKVGNKEDIEKLQKIRSDVENGNNFVPRMYIQKYGGGARLIDESGDYLDGYITNREYNLLDIIRFNLGVKKSEEMIPELLKKPLTNLVTKLEIPCYFHMGQYDYKTSAKAAKNYFDSIVAPEKEFILYLEPAHYPQFEKEEKFDQWLLEKFSSSVIKHRD</sequence>
<keyword evidence="7" id="KW-0645">Protease</keyword>
<protein>
    <recommendedName>
        <fullName evidence="4">prolyl aminopeptidase</fullName>
        <ecNumber evidence="4">3.4.11.5</ecNumber>
    </recommendedName>
    <alternativeName>
        <fullName evidence="9">Prolyl aminopeptidase</fullName>
    </alternativeName>
</protein>
<dbReference type="GO" id="GO:0005737">
    <property type="term" value="C:cytoplasm"/>
    <property type="evidence" value="ECO:0007669"/>
    <property type="project" value="UniProtKB-SubCell"/>
</dbReference>
<evidence type="ECO:0000256" key="7">
    <source>
        <dbReference type="ARBA" id="ARBA00022670"/>
    </source>
</evidence>
<dbReference type="EMBL" id="VSSQ01020103">
    <property type="protein sequence ID" value="MPM64711.1"/>
    <property type="molecule type" value="Genomic_DNA"/>
</dbReference>
<evidence type="ECO:0000256" key="1">
    <source>
        <dbReference type="ARBA" id="ARBA00001585"/>
    </source>
</evidence>
<evidence type="ECO:0000256" key="5">
    <source>
        <dbReference type="ARBA" id="ARBA00022438"/>
    </source>
</evidence>
<comment type="similarity">
    <text evidence="3">Belongs to the peptidase S33 family.</text>
</comment>
<name>A0A645BJI4_9ZZZZ</name>
<dbReference type="PANTHER" id="PTHR43722">
    <property type="entry name" value="PROLINE IMINOPEPTIDASE"/>
    <property type="match status" value="1"/>
</dbReference>
<keyword evidence="5" id="KW-0031">Aminopeptidase</keyword>
<evidence type="ECO:0000256" key="2">
    <source>
        <dbReference type="ARBA" id="ARBA00004496"/>
    </source>
</evidence>
<evidence type="ECO:0000256" key="8">
    <source>
        <dbReference type="ARBA" id="ARBA00022801"/>
    </source>
</evidence>
<dbReference type="PANTHER" id="PTHR43722:SF1">
    <property type="entry name" value="PROLINE IMINOPEPTIDASE"/>
    <property type="match status" value="1"/>
</dbReference>
<dbReference type="AlphaFoldDB" id="A0A645BJI4"/>
<evidence type="ECO:0000256" key="4">
    <source>
        <dbReference type="ARBA" id="ARBA00012568"/>
    </source>
</evidence>
<dbReference type="InterPro" id="IPR000073">
    <property type="entry name" value="AB_hydrolase_1"/>
</dbReference>
<reference evidence="11" key="1">
    <citation type="submission" date="2019-08" db="EMBL/GenBank/DDBJ databases">
        <authorList>
            <person name="Kucharzyk K."/>
            <person name="Murdoch R.W."/>
            <person name="Higgins S."/>
            <person name="Loffler F."/>
        </authorList>
    </citation>
    <scope>NUCLEOTIDE SEQUENCE</scope>
</reference>
<dbReference type="GO" id="GO:0004177">
    <property type="term" value="F:aminopeptidase activity"/>
    <property type="evidence" value="ECO:0007669"/>
    <property type="project" value="UniProtKB-KW"/>
</dbReference>
<evidence type="ECO:0000256" key="9">
    <source>
        <dbReference type="ARBA" id="ARBA00029605"/>
    </source>
</evidence>
<evidence type="ECO:0000259" key="10">
    <source>
        <dbReference type="Pfam" id="PF00561"/>
    </source>
</evidence>